<dbReference type="GO" id="GO:0046872">
    <property type="term" value="F:metal ion binding"/>
    <property type="evidence" value="ECO:0007669"/>
    <property type="project" value="UniProtKB-KW"/>
</dbReference>
<dbReference type="EMBL" id="WSEK01000004">
    <property type="protein sequence ID" value="MVQ48937.1"/>
    <property type="molecule type" value="Genomic_DNA"/>
</dbReference>
<feature type="binding site" evidence="5">
    <location>
        <position position="91"/>
    </location>
    <ligand>
        <name>[4Fe-4S] cluster</name>
        <dbReference type="ChEBI" id="CHEBI:49883"/>
    </ligand>
</feature>
<feature type="binding site" evidence="5">
    <location>
        <position position="153"/>
    </location>
    <ligand>
        <name>isopentenyl diphosphate</name>
        <dbReference type="ChEBI" id="CHEBI:128769"/>
    </ligand>
</feature>
<reference evidence="6 7" key="1">
    <citation type="submission" date="2019-12" db="EMBL/GenBank/DDBJ databases">
        <authorList>
            <person name="Huq M.A."/>
        </authorList>
    </citation>
    <scope>NUCLEOTIDE SEQUENCE [LARGE SCALE GENOMIC DNA]</scope>
    <source>
        <strain evidence="6 7">MAH-18</strain>
    </source>
</reference>
<feature type="binding site" evidence="5">
    <location>
        <position position="120"/>
    </location>
    <ligand>
        <name>dimethylallyl diphosphate</name>
        <dbReference type="ChEBI" id="CHEBI:57623"/>
    </ligand>
</feature>
<feature type="binding site" evidence="5">
    <location>
        <position position="273"/>
    </location>
    <ligand>
        <name>[4Fe-4S] cluster</name>
        <dbReference type="ChEBI" id="CHEBI:49883"/>
    </ligand>
</feature>
<dbReference type="AlphaFoldDB" id="A0A6L6XQI2"/>
<dbReference type="Gene3D" id="3.40.1010.20">
    <property type="entry name" value="4-hydroxy-3-methylbut-2-enyl diphosphate reductase, catalytic domain"/>
    <property type="match status" value="2"/>
</dbReference>
<feature type="binding site" evidence="5">
    <location>
        <position position="120"/>
    </location>
    <ligand>
        <name>isopentenyl diphosphate</name>
        <dbReference type="ChEBI" id="CHEBI:128769"/>
    </ligand>
</feature>
<feature type="binding site" evidence="5">
    <location>
        <position position="243"/>
    </location>
    <ligand>
        <name>(2E)-4-hydroxy-3-methylbut-2-enyl diphosphate</name>
        <dbReference type="ChEBI" id="CHEBI:128753"/>
    </ligand>
</feature>
<evidence type="ECO:0000313" key="6">
    <source>
        <dbReference type="EMBL" id="MVQ48937.1"/>
    </source>
</evidence>
<keyword evidence="4 5" id="KW-0411">Iron-sulfur</keyword>
<feature type="binding site" evidence="5">
    <location>
        <position position="203"/>
    </location>
    <ligand>
        <name>(2E)-4-hydroxy-3-methylbut-2-enyl diphosphate</name>
        <dbReference type="ChEBI" id="CHEBI:128753"/>
    </ligand>
</feature>
<dbReference type="UniPathway" id="UPA00056">
    <property type="reaction ID" value="UER00097"/>
</dbReference>
<dbReference type="NCBIfam" id="NF002189">
    <property type="entry name" value="PRK01045.1-3"/>
    <property type="match status" value="1"/>
</dbReference>
<accession>A0A6L6XQI2</accession>
<gene>
    <name evidence="5" type="primary">ispH</name>
    <name evidence="6" type="ORF">GON03_07060</name>
</gene>
<feature type="binding site" evidence="5">
    <location>
        <position position="175"/>
    </location>
    <ligand>
        <name>[4Fe-4S] cluster</name>
        <dbReference type="ChEBI" id="CHEBI:49883"/>
    </ligand>
</feature>
<feature type="binding site" evidence="5">
    <location>
        <position position="302"/>
    </location>
    <ligand>
        <name>dimethylallyl diphosphate</name>
        <dbReference type="ChEBI" id="CHEBI:57623"/>
    </ligand>
</feature>
<feature type="binding site" evidence="5">
    <location>
        <position position="301"/>
    </location>
    <ligand>
        <name>isopentenyl diphosphate</name>
        <dbReference type="ChEBI" id="CHEBI:128769"/>
    </ligand>
</feature>
<comment type="cofactor">
    <cofactor evidence="5">
        <name>[4Fe-4S] cluster</name>
        <dbReference type="ChEBI" id="CHEBI:49883"/>
    </cofactor>
    <text evidence="5">Binds 1 [4Fe-4S] cluster per subunit.</text>
</comment>
<comment type="pathway">
    <text evidence="5">Isoprenoid biosynthesis; dimethylallyl diphosphate biosynthesis; dimethylallyl diphosphate from (2E)-4-hydroxy-3-methylbutenyl diphosphate: step 1/1.</text>
</comment>
<feature type="binding site" evidence="5">
    <location>
        <position position="203"/>
    </location>
    <ligand>
        <name>dimethylallyl diphosphate</name>
        <dbReference type="ChEBI" id="CHEBI:57623"/>
    </ligand>
</feature>
<feature type="binding site" evidence="5">
    <location>
        <position position="153"/>
    </location>
    <ligand>
        <name>dimethylallyl diphosphate</name>
        <dbReference type="ChEBI" id="CHEBI:57623"/>
    </ligand>
</feature>
<keyword evidence="3 5" id="KW-0408">Iron</keyword>
<dbReference type="GO" id="GO:0019288">
    <property type="term" value="P:isopentenyl diphosphate biosynthetic process, methylerythritol 4-phosphate pathway"/>
    <property type="evidence" value="ECO:0007669"/>
    <property type="project" value="UniProtKB-UniRule"/>
</dbReference>
<evidence type="ECO:0000256" key="1">
    <source>
        <dbReference type="ARBA" id="ARBA00022485"/>
    </source>
</evidence>
<feature type="binding site" evidence="5">
    <location>
        <position position="346"/>
    </location>
    <ligand>
        <name>isopentenyl diphosphate</name>
        <dbReference type="ChEBI" id="CHEBI:128769"/>
    </ligand>
</feature>
<feature type="binding site" evidence="5">
    <location>
        <position position="302"/>
    </location>
    <ligand>
        <name>isopentenyl diphosphate</name>
        <dbReference type="ChEBI" id="CHEBI:128769"/>
    </ligand>
</feature>
<comment type="catalytic activity">
    <reaction evidence="5">
        <text>dimethylallyl diphosphate + 2 oxidized [2Fe-2S]-[ferredoxin] + H2O = (2E)-4-hydroxy-3-methylbut-2-enyl diphosphate + 2 reduced [2Fe-2S]-[ferredoxin] + 2 H(+)</text>
        <dbReference type="Rhea" id="RHEA:24825"/>
        <dbReference type="Rhea" id="RHEA-COMP:10000"/>
        <dbReference type="Rhea" id="RHEA-COMP:10001"/>
        <dbReference type="ChEBI" id="CHEBI:15377"/>
        <dbReference type="ChEBI" id="CHEBI:15378"/>
        <dbReference type="ChEBI" id="CHEBI:33737"/>
        <dbReference type="ChEBI" id="CHEBI:33738"/>
        <dbReference type="ChEBI" id="CHEBI:57623"/>
        <dbReference type="ChEBI" id="CHEBI:128753"/>
        <dbReference type="EC" id="1.17.7.4"/>
    </reaction>
</comment>
<evidence type="ECO:0000256" key="4">
    <source>
        <dbReference type="ARBA" id="ARBA00023014"/>
    </source>
</evidence>
<evidence type="ECO:0000256" key="5">
    <source>
        <dbReference type="HAMAP-Rule" id="MF_00191"/>
    </source>
</evidence>
<comment type="function">
    <text evidence="5">Catalyzes the conversion of 1-hydroxy-2-methyl-2-(E)-butenyl 4-diphosphate (HMBPP) into a mixture of isopentenyl diphosphate (IPP) and dimethylallyl diphosphate (DMAPP). Acts in the terminal step of the DOXP/MEP pathway for isoprenoid precursor biosynthesis.</text>
</comment>
<protein>
    <recommendedName>
        <fullName evidence="5">4-hydroxy-3-methylbut-2-enyl diphosphate reductase</fullName>
        <shortName evidence="5">HMBPP reductase</shortName>
        <ecNumber evidence="5">1.17.7.4</ecNumber>
    </recommendedName>
</protein>
<comment type="similarity">
    <text evidence="5">Belongs to the IspH family.</text>
</comment>
<dbReference type="PANTHER" id="PTHR30426">
    <property type="entry name" value="4-HYDROXY-3-METHYLBUT-2-ENYL DIPHOSPHATE REDUCTASE"/>
    <property type="match status" value="1"/>
</dbReference>
<evidence type="ECO:0000256" key="3">
    <source>
        <dbReference type="ARBA" id="ARBA00023004"/>
    </source>
</evidence>
<keyword evidence="5 6" id="KW-0560">Oxidoreductase</keyword>
<dbReference type="GO" id="GO:0050992">
    <property type="term" value="P:dimethylallyl diphosphate biosynthetic process"/>
    <property type="evidence" value="ECO:0007669"/>
    <property type="project" value="UniProtKB-UniRule"/>
</dbReference>
<dbReference type="Pfam" id="PF02401">
    <property type="entry name" value="LYTB"/>
    <property type="match status" value="1"/>
</dbReference>
<evidence type="ECO:0000256" key="2">
    <source>
        <dbReference type="ARBA" id="ARBA00022723"/>
    </source>
</evidence>
<dbReference type="Proteomes" id="UP000473525">
    <property type="component" value="Unassembled WGS sequence"/>
</dbReference>
<feature type="binding site" evidence="5">
    <location>
        <position position="302"/>
    </location>
    <ligand>
        <name>(2E)-4-hydroxy-3-methylbut-2-enyl diphosphate</name>
        <dbReference type="ChEBI" id="CHEBI:128753"/>
    </ligand>
</feature>
<dbReference type="HAMAP" id="MF_00191">
    <property type="entry name" value="IspH"/>
    <property type="match status" value="1"/>
</dbReference>
<dbReference type="NCBIfam" id="TIGR00216">
    <property type="entry name" value="ispH_lytB"/>
    <property type="match status" value="1"/>
</dbReference>
<feature type="binding site" evidence="5">
    <location>
        <position position="153"/>
    </location>
    <ligand>
        <name>(2E)-4-hydroxy-3-methylbut-2-enyl diphosphate</name>
        <dbReference type="ChEBI" id="CHEBI:128753"/>
    </ligand>
</feature>
<sequence>MFMPGRRLTCATCPSTHTAPSRSTQPAIALAICRTGAGDSSEVSRAMGARLGDGADLPRLSAMSTDMGMPPILSPEEAEKAVLLAAPRGYCAGVDRAVITVEKALDLYGAPVYVRKQIVHNKHVVADLEARGAIFVEELDEVPAGETVVFSAHGVSPEVHRQAEERTLKTIDATCPLVTKVHHEAKRFAAEDYDILLIGHEGHEEVEGTAGEAPDHIQLVQSPADVPGIVVRDPKRVAWLSQTTLSVDETLETVAAIRARFPELLDPPSDDICYATQNRQLAVKEISAGTDLVIVVGSGNSSNSVRLVEVALEAGAKASYRVDDASEIDEAWLEGVRTVSVTSGASVPEALVDGVLAYLAERGYPDATAVHSAEESLIFALPKELRRDLKAAGRV</sequence>
<comment type="caution">
    <text evidence="6">The sequence shown here is derived from an EMBL/GenBank/DDBJ whole genome shotgun (WGS) entry which is preliminary data.</text>
</comment>
<dbReference type="GO" id="GO:0016114">
    <property type="term" value="P:terpenoid biosynthetic process"/>
    <property type="evidence" value="ECO:0007669"/>
    <property type="project" value="UniProtKB-UniRule"/>
</dbReference>
<dbReference type="CDD" id="cd13944">
    <property type="entry name" value="lytB_ispH"/>
    <property type="match status" value="1"/>
</dbReference>
<dbReference type="PANTHER" id="PTHR30426:SF0">
    <property type="entry name" value="4-HYDROXY-3-METHYLBUT-2-ENYL DIPHOSPHATE REDUCTASE"/>
    <property type="match status" value="1"/>
</dbReference>
<feature type="binding site" evidence="5">
    <location>
        <position position="346"/>
    </location>
    <ligand>
        <name>(2E)-4-hydroxy-3-methylbut-2-enyl diphosphate</name>
        <dbReference type="ChEBI" id="CHEBI:128753"/>
    </ligand>
</feature>
<feature type="binding site" evidence="5">
    <location>
        <position position="203"/>
    </location>
    <ligand>
        <name>isopentenyl diphosphate</name>
        <dbReference type="ChEBI" id="CHEBI:128769"/>
    </ligand>
</feature>
<feature type="binding site" evidence="5">
    <location>
        <position position="346"/>
    </location>
    <ligand>
        <name>dimethylallyl diphosphate</name>
        <dbReference type="ChEBI" id="CHEBI:57623"/>
    </ligand>
</feature>
<feature type="binding site" evidence="5">
    <location>
        <position position="120"/>
    </location>
    <ligand>
        <name>(2E)-4-hydroxy-3-methylbut-2-enyl diphosphate</name>
        <dbReference type="ChEBI" id="CHEBI:128753"/>
    </ligand>
</feature>
<dbReference type="NCBIfam" id="NF002190">
    <property type="entry name" value="PRK01045.1-4"/>
    <property type="match status" value="1"/>
</dbReference>
<feature type="binding site" evidence="5">
    <location>
        <position position="301"/>
    </location>
    <ligand>
        <name>(2E)-4-hydroxy-3-methylbut-2-enyl diphosphate</name>
        <dbReference type="ChEBI" id="CHEBI:128753"/>
    </ligand>
</feature>
<feature type="binding site" evidence="5">
    <location>
        <position position="301"/>
    </location>
    <ligand>
        <name>dimethylallyl diphosphate</name>
        <dbReference type="ChEBI" id="CHEBI:57623"/>
    </ligand>
</feature>
<feature type="binding site" evidence="5">
    <location>
        <position position="303"/>
    </location>
    <ligand>
        <name>isopentenyl diphosphate</name>
        <dbReference type="ChEBI" id="CHEBI:128769"/>
    </ligand>
</feature>
<keyword evidence="7" id="KW-1185">Reference proteome</keyword>
<proteinExistence type="inferred from homology"/>
<dbReference type="InterPro" id="IPR003451">
    <property type="entry name" value="LytB/IspH"/>
</dbReference>
<dbReference type="GO" id="GO:0051745">
    <property type="term" value="F:4-hydroxy-3-methylbut-2-enyl diphosphate reductase activity"/>
    <property type="evidence" value="ECO:0007669"/>
    <property type="project" value="UniProtKB-UniRule"/>
</dbReference>
<keyword evidence="1 5" id="KW-0004">4Fe-4S</keyword>
<evidence type="ECO:0000313" key="7">
    <source>
        <dbReference type="Proteomes" id="UP000473525"/>
    </source>
</evidence>
<feature type="binding site" evidence="5">
    <location>
        <position position="303"/>
    </location>
    <ligand>
        <name>dimethylallyl diphosphate</name>
        <dbReference type="ChEBI" id="CHEBI:57623"/>
    </ligand>
</feature>
<comment type="pathway">
    <text evidence="5">Isoprenoid biosynthesis; isopentenyl diphosphate biosynthesis via DXP pathway; isopentenyl diphosphate from 1-deoxy-D-xylulose 5-phosphate: step 6/6.</text>
</comment>
<feature type="active site" description="Proton donor" evidence="5">
    <location>
        <position position="205"/>
    </location>
</feature>
<keyword evidence="5" id="KW-0414">Isoprene biosynthesis</keyword>
<keyword evidence="2 5" id="KW-0479">Metal-binding</keyword>
<dbReference type="Gene3D" id="3.40.50.11270">
    <property type="match status" value="1"/>
</dbReference>
<comment type="catalytic activity">
    <reaction evidence="5">
        <text>isopentenyl diphosphate + 2 oxidized [2Fe-2S]-[ferredoxin] + H2O = (2E)-4-hydroxy-3-methylbut-2-enyl diphosphate + 2 reduced [2Fe-2S]-[ferredoxin] + 2 H(+)</text>
        <dbReference type="Rhea" id="RHEA:24488"/>
        <dbReference type="Rhea" id="RHEA-COMP:10000"/>
        <dbReference type="Rhea" id="RHEA-COMP:10001"/>
        <dbReference type="ChEBI" id="CHEBI:15377"/>
        <dbReference type="ChEBI" id="CHEBI:15378"/>
        <dbReference type="ChEBI" id="CHEBI:33737"/>
        <dbReference type="ChEBI" id="CHEBI:33738"/>
        <dbReference type="ChEBI" id="CHEBI:128753"/>
        <dbReference type="ChEBI" id="CHEBI:128769"/>
        <dbReference type="EC" id="1.17.7.4"/>
    </reaction>
</comment>
<feature type="binding site" evidence="5">
    <location>
        <position position="303"/>
    </location>
    <ligand>
        <name>(2E)-4-hydroxy-3-methylbut-2-enyl diphosphate</name>
        <dbReference type="ChEBI" id="CHEBI:128753"/>
    </ligand>
</feature>
<dbReference type="GO" id="GO:0051539">
    <property type="term" value="F:4 iron, 4 sulfur cluster binding"/>
    <property type="evidence" value="ECO:0007669"/>
    <property type="project" value="UniProtKB-UniRule"/>
</dbReference>
<dbReference type="UniPathway" id="UPA00059">
    <property type="reaction ID" value="UER00105"/>
</dbReference>
<dbReference type="EC" id="1.17.7.4" evidence="5"/>
<organism evidence="6 7">
    <name type="scientific">Nocardioides agri</name>
    <dbReference type="NCBI Taxonomy" id="2682843"/>
    <lineage>
        <taxon>Bacteria</taxon>
        <taxon>Bacillati</taxon>
        <taxon>Actinomycetota</taxon>
        <taxon>Actinomycetes</taxon>
        <taxon>Propionibacteriales</taxon>
        <taxon>Nocardioidaceae</taxon>
        <taxon>Nocardioides</taxon>
    </lineage>
</organism>
<name>A0A6L6XQI2_9ACTN</name>